<accession>A0A1I6GPP9</accession>
<feature type="region of interest" description="Disordered" evidence="1">
    <location>
        <begin position="27"/>
        <end position="88"/>
    </location>
</feature>
<proteinExistence type="predicted"/>
<dbReference type="RefSeq" id="WP_092008575.1">
    <property type="nucleotide sequence ID" value="NZ_FOYW01000001.1"/>
</dbReference>
<evidence type="ECO:0008006" key="5">
    <source>
        <dbReference type="Google" id="ProtNLM"/>
    </source>
</evidence>
<keyword evidence="4" id="KW-1185">Reference proteome</keyword>
<feature type="compositionally biased region" description="Basic and acidic residues" evidence="1">
    <location>
        <begin position="44"/>
        <end position="53"/>
    </location>
</feature>
<reference evidence="3 4" key="1">
    <citation type="submission" date="2016-10" db="EMBL/GenBank/DDBJ databases">
        <authorList>
            <person name="de Groot N.N."/>
        </authorList>
    </citation>
    <scope>NUCLEOTIDE SEQUENCE [LARGE SCALE GENOMIC DNA]</scope>
    <source>
        <strain evidence="3 4">CGMCC 1.9167</strain>
    </source>
</reference>
<name>A0A1I6GPP9_9GAMM</name>
<sequence>MNCWEVLGIEPTGDSRAIREAYERQSKFAEGEDAEQLESAYQKAMEEAGHSSDRQTGGADTSVSPRAPAGAGPSDWQSEANSRPLSAEEEQVVREVVIQIKALLNDSARASDVAIWRAILTEPPADEDAIRAAIGRELEPELRPLADDAWFAPPVARFLGDWFGWYGMTDAVEQHQNSDATIDDAGRYQGISRFPDTDAEDQQSDPDRPKMANFWPAVIGWIVGIIILTSLFGGLVGGG</sequence>
<organism evidence="3 4">
    <name type="scientific">Marinobacter daqiaonensis</name>
    <dbReference type="NCBI Taxonomy" id="650891"/>
    <lineage>
        <taxon>Bacteria</taxon>
        <taxon>Pseudomonadati</taxon>
        <taxon>Pseudomonadota</taxon>
        <taxon>Gammaproteobacteria</taxon>
        <taxon>Pseudomonadales</taxon>
        <taxon>Marinobacteraceae</taxon>
        <taxon>Marinobacter</taxon>
    </lineage>
</organism>
<keyword evidence="2" id="KW-0472">Membrane</keyword>
<dbReference type="OrthoDB" id="5524449at2"/>
<dbReference type="STRING" id="650891.SAMN05216203_0348"/>
<evidence type="ECO:0000313" key="3">
    <source>
        <dbReference type="EMBL" id="SFR44138.1"/>
    </source>
</evidence>
<dbReference type="EMBL" id="FOYW01000001">
    <property type="protein sequence ID" value="SFR44138.1"/>
    <property type="molecule type" value="Genomic_DNA"/>
</dbReference>
<gene>
    <name evidence="3" type="ORF">SAMN05216203_0348</name>
</gene>
<keyword evidence="2" id="KW-0812">Transmembrane</keyword>
<evidence type="ECO:0000313" key="4">
    <source>
        <dbReference type="Proteomes" id="UP000198644"/>
    </source>
</evidence>
<dbReference type="AlphaFoldDB" id="A0A1I6GPP9"/>
<protein>
    <recommendedName>
        <fullName evidence="5">J domain-containing protein</fullName>
    </recommendedName>
</protein>
<evidence type="ECO:0000256" key="2">
    <source>
        <dbReference type="SAM" id="Phobius"/>
    </source>
</evidence>
<dbReference type="Proteomes" id="UP000198644">
    <property type="component" value="Unassembled WGS sequence"/>
</dbReference>
<keyword evidence="2" id="KW-1133">Transmembrane helix</keyword>
<feature type="transmembrane region" description="Helical" evidence="2">
    <location>
        <begin position="214"/>
        <end position="236"/>
    </location>
</feature>
<feature type="compositionally biased region" description="Polar residues" evidence="1">
    <location>
        <begin position="75"/>
        <end position="84"/>
    </location>
</feature>
<evidence type="ECO:0000256" key="1">
    <source>
        <dbReference type="SAM" id="MobiDB-lite"/>
    </source>
</evidence>
<feature type="compositionally biased region" description="Polar residues" evidence="1">
    <location>
        <begin position="54"/>
        <end position="64"/>
    </location>
</feature>